<sequence>MKQVDSKWISFILYALVATSLVLTWRIMSVPSGAKNIQTIAPTQTSTSISNVKSMEEIFSPHRLTFHTQSNTFVASDERIIKHADSFFKDNPMGEIVFDSTYAKETYDEFILKRNRIELRFPAAVPIEMISRYFNSVPEGMGKNSINRILISTAVEEPIYLLDDESRNVYTAERFEGSIEPLMRLYSANKDYYVNANAYSFKDTIKFLPQSDVTLNRVDYLVEKQPNSFFIGQLFEDTTELRDDSNDVFTIYSDNISELRIHKETGILYYYRNSVEQDDLTAFQQIRDSFHTLKFIDTWTQASHFEGYDKENGQVTYRRYLNGMPISGALDRGLIRMEMKNSGLVDLYYPTEIIQTPLEDREQQIVLPDAQELIVQLNGAGIPYSAIEDMGLGYEWISNDESTRVASLVPRWFVKLDGTWSTVDDAIDARQRGDADGL</sequence>
<dbReference type="AlphaFoldDB" id="A0A6G7WHS1"/>
<dbReference type="Gene3D" id="3.30.310.160">
    <property type="entry name" value="YycH protein, domain 2"/>
    <property type="match status" value="1"/>
</dbReference>
<dbReference type="KEGG" id="jpo:G7058_07105"/>
<dbReference type="Proteomes" id="UP000501830">
    <property type="component" value="Chromosome"/>
</dbReference>
<proteinExistence type="predicted"/>
<dbReference type="GeneID" id="94553047"/>
<dbReference type="InterPro" id="IPR009996">
    <property type="entry name" value="YycH"/>
</dbReference>
<dbReference type="EMBL" id="CP049889">
    <property type="protein sequence ID" value="QIK51810.1"/>
    <property type="molecule type" value="Genomic_DNA"/>
</dbReference>
<gene>
    <name evidence="2" type="ORF">G7058_07105</name>
</gene>
<dbReference type="InterPro" id="IPR042274">
    <property type="entry name" value="YycH/YycI_2"/>
</dbReference>
<evidence type="ECO:0000313" key="3">
    <source>
        <dbReference type="Proteomes" id="UP000501830"/>
    </source>
</evidence>
<feature type="domain" description="Regulatory protein YycH" evidence="1">
    <location>
        <begin position="10"/>
        <end position="424"/>
    </location>
</feature>
<dbReference type="CDD" id="cd15787">
    <property type="entry name" value="YycH_N"/>
    <property type="match status" value="1"/>
</dbReference>
<evidence type="ECO:0000259" key="1">
    <source>
        <dbReference type="Pfam" id="PF07435"/>
    </source>
</evidence>
<reference evidence="2 3" key="1">
    <citation type="journal article" date="2017" name="Int. J. Syst. Evol. Microbiol.">
        <title>Jeotgalibaca porci sp. nov. and Jeotgalibaca arthritidis sp. nov., isolated from pigs, and emended description of the genus Jeotgalibaca.</title>
        <authorList>
            <person name="Zamora L."/>
            <person name="Perez-Sancho M."/>
            <person name="Dominguez L."/>
            <person name="Fernandez-Garayzabal J.F."/>
            <person name="Vela A.I."/>
        </authorList>
    </citation>
    <scope>NUCLEOTIDE SEQUENCE [LARGE SCALE GENOMIC DNA]</scope>
    <source>
        <strain evidence="2 3">CCUG 69148</strain>
    </source>
</reference>
<name>A0A6G7WHS1_9LACT</name>
<protein>
    <recommendedName>
        <fullName evidence="1">Regulatory protein YycH domain-containing protein</fullName>
    </recommendedName>
</protein>
<evidence type="ECO:0000313" key="2">
    <source>
        <dbReference type="EMBL" id="QIK51810.1"/>
    </source>
</evidence>
<keyword evidence="3" id="KW-1185">Reference proteome</keyword>
<dbReference type="Pfam" id="PF07435">
    <property type="entry name" value="YycH"/>
    <property type="match status" value="1"/>
</dbReference>
<dbReference type="RefSeq" id="WP_166062869.1">
    <property type="nucleotide sequence ID" value="NZ_CP049889.1"/>
</dbReference>
<accession>A0A6G7WHS1</accession>
<organism evidence="2 3">
    <name type="scientific">Jeotgalibaca porci</name>
    <dbReference type="NCBI Taxonomy" id="1868793"/>
    <lineage>
        <taxon>Bacteria</taxon>
        <taxon>Bacillati</taxon>
        <taxon>Bacillota</taxon>
        <taxon>Bacilli</taxon>
        <taxon>Lactobacillales</taxon>
        <taxon>Carnobacteriaceae</taxon>
        <taxon>Jeotgalibaca</taxon>
    </lineage>
</organism>